<dbReference type="Proteomes" id="UP000003042">
    <property type="component" value="Unassembled WGS sequence"/>
</dbReference>
<keyword evidence="1" id="KW-1133">Transmembrane helix</keyword>
<dbReference type="AlphaFoldDB" id="A0ABC9NPG1"/>
<sequence>MLIITPAVITKEFSLVQSILKTAWNVIMNIFLIGMIKNLK</sequence>
<evidence type="ECO:0000313" key="3">
    <source>
        <dbReference type="Proteomes" id="UP000003042"/>
    </source>
</evidence>
<comment type="caution">
    <text evidence="2">The sequence shown here is derived from an EMBL/GenBank/DDBJ whole genome shotgun (WGS) entry which is preliminary data.</text>
</comment>
<accession>A0ABC9NPG1</accession>
<protein>
    <submittedName>
        <fullName evidence="2">Uncharacterized protein</fullName>
    </submittedName>
</protein>
<gene>
    <name evidence="2" type="ORF">ESCAB7627_0387</name>
</gene>
<organism evidence="2 3">
    <name type="scientific">Escherichia albertii (strain TW07627)</name>
    <dbReference type="NCBI Taxonomy" id="502347"/>
    <lineage>
        <taxon>Bacteria</taxon>
        <taxon>Pseudomonadati</taxon>
        <taxon>Pseudomonadota</taxon>
        <taxon>Gammaproteobacteria</taxon>
        <taxon>Enterobacterales</taxon>
        <taxon>Enterobacteriaceae</taxon>
        <taxon>Escherichia</taxon>
    </lineage>
</organism>
<proteinExistence type="predicted"/>
<feature type="transmembrane region" description="Helical" evidence="1">
    <location>
        <begin position="22"/>
        <end position="39"/>
    </location>
</feature>
<dbReference type="EMBL" id="ABKX01000004">
    <property type="protein sequence ID" value="EDS92095.1"/>
    <property type="molecule type" value="Genomic_DNA"/>
</dbReference>
<name>A0ABC9NPG1_ESCAT</name>
<evidence type="ECO:0000313" key="2">
    <source>
        <dbReference type="EMBL" id="EDS92095.1"/>
    </source>
</evidence>
<reference evidence="2 3" key="1">
    <citation type="submission" date="2008-02" db="EMBL/GenBank/DDBJ databases">
        <title>Annotation of Escherichia albertii TW07627.</title>
        <authorList>
            <person name="Sutton G."/>
            <person name="Whittam T.S."/>
            <person name="Sebastian Y."/>
        </authorList>
    </citation>
    <scope>NUCLEOTIDE SEQUENCE [LARGE SCALE GENOMIC DNA]</scope>
    <source>
        <strain evidence="2 3">TW07627</strain>
    </source>
</reference>
<keyword evidence="1" id="KW-0812">Transmembrane</keyword>
<keyword evidence="1" id="KW-0472">Membrane</keyword>
<evidence type="ECO:0000256" key="1">
    <source>
        <dbReference type="SAM" id="Phobius"/>
    </source>
</evidence>